<dbReference type="EMBL" id="VSRR010061963">
    <property type="protein sequence ID" value="MPC83246.1"/>
    <property type="molecule type" value="Genomic_DNA"/>
</dbReference>
<sequence length="151" mass="16015">MNPACLPACCFPDVGRYVRAAAQDQSGRVTTAVLQVTMKTQGTTSTGTLPSTTPAPSRHHDSSTACPCLASWSRGQRRLSFTRLSYAAEVFSTDTFVGRVEARLGTRGGSVRYSWGEQGRGRRNTSGGSVLGRGSSLREEGASLSYTSCIA</sequence>
<comment type="caution">
    <text evidence="2">The sequence shown here is derived from an EMBL/GenBank/DDBJ whole genome shotgun (WGS) entry which is preliminary data.</text>
</comment>
<gene>
    <name evidence="2" type="ORF">E2C01_077951</name>
</gene>
<accession>A0A5B7INL6</accession>
<evidence type="ECO:0000313" key="3">
    <source>
        <dbReference type="Proteomes" id="UP000324222"/>
    </source>
</evidence>
<reference evidence="2 3" key="1">
    <citation type="submission" date="2019-05" db="EMBL/GenBank/DDBJ databases">
        <title>Another draft genome of Portunus trituberculatus and its Hox gene families provides insights of decapod evolution.</title>
        <authorList>
            <person name="Jeong J.-H."/>
            <person name="Song I."/>
            <person name="Kim S."/>
            <person name="Choi T."/>
            <person name="Kim D."/>
            <person name="Ryu S."/>
            <person name="Kim W."/>
        </authorList>
    </citation>
    <scope>NUCLEOTIDE SEQUENCE [LARGE SCALE GENOMIC DNA]</scope>
    <source>
        <tissue evidence="2">Muscle</tissue>
    </source>
</reference>
<keyword evidence="3" id="KW-1185">Reference proteome</keyword>
<organism evidence="2 3">
    <name type="scientific">Portunus trituberculatus</name>
    <name type="common">Swimming crab</name>
    <name type="synonym">Neptunus trituberculatus</name>
    <dbReference type="NCBI Taxonomy" id="210409"/>
    <lineage>
        <taxon>Eukaryota</taxon>
        <taxon>Metazoa</taxon>
        <taxon>Ecdysozoa</taxon>
        <taxon>Arthropoda</taxon>
        <taxon>Crustacea</taxon>
        <taxon>Multicrustacea</taxon>
        <taxon>Malacostraca</taxon>
        <taxon>Eumalacostraca</taxon>
        <taxon>Eucarida</taxon>
        <taxon>Decapoda</taxon>
        <taxon>Pleocyemata</taxon>
        <taxon>Brachyura</taxon>
        <taxon>Eubrachyura</taxon>
        <taxon>Portunoidea</taxon>
        <taxon>Portunidae</taxon>
        <taxon>Portuninae</taxon>
        <taxon>Portunus</taxon>
    </lineage>
</organism>
<evidence type="ECO:0000313" key="2">
    <source>
        <dbReference type="EMBL" id="MPC83246.1"/>
    </source>
</evidence>
<dbReference type="OrthoDB" id="10513838at2759"/>
<protein>
    <submittedName>
        <fullName evidence="2">Uncharacterized protein</fullName>
    </submittedName>
</protein>
<feature type="region of interest" description="Disordered" evidence="1">
    <location>
        <begin position="42"/>
        <end position="61"/>
    </location>
</feature>
<feature type="region of interest" description="Disordered" evidence="1">
    <location>
        <begin position="115"/>
        <end position="134"/>
    </location>
</feature>
<feature type="compositionally biased region" description="Low complexity" evidence="1">
    <location>
        <begin position="42"/>
        <end position="56"/>
    </location>
</feature>
<dbReference type="Proteomes" id="UP000324222">
    <property type="component" value="Unassembled WGS sequence"/>
</dbReference>
<evidence type="ECO:0000256" key="1">
    <source>
        <dbReference type="SAM" id="MobiDB-lite"/>
    </source>
</evidence>
<proteinExistence type="predicted"/>
<name>A0A5B7INL6_PORTR</name>
<dbReference type="AlphaFoldDB" id="A0A5B7INL6"/>